<evidence type="ECO:0000256" key="4">
    <source>
        <dbReference type="ARBA" id="ARBA00022559"/>
    </source>
</evidence>
<keyword evidence="5" id="KW-0049">Antioxidant</keyword>
<evidence type="ECO:0000313" key="15">
    <source>
        <dbReference type="EMBL" id="CAA2104351.1"/>
    </source>
</evidence>
<gene>
    <name evidence="15" type="primary">bcp</name>
    <name evidence="15" type="ORF">MBUL_02663</name>
</gene>
<evidence type="ECO:0000256" key="8">
    <source>
        <dbReference type="ARBA" id="ARBA00023284"/>
    </source>
</evidence>
<dbReference type="GO" id="GO:0008379">
    <property type="term" value="F:thioredoxin peroxidase activity"/>
    <property type="evidence" value="ECO:0007669"/>
    <property type="project" value="TreeGrafter"/>
</dbReference>
<dbReference type="InterPro" id="IPR013766">
    <property type="entry name" value="Thioredoxin_domain"/>
</dbReference>
<reference evidence="15" key="1">
    <citation type="submission" date="2019-12" db="EMBL/GenBank/DDBJ databases">
        <authorList>
            <person name="Cremers G."/>
        </authorList>
    </citation>
    <scope>NUCLEOTIDE SEQUENCE</scope>
    <source>
        <strain evidence="15">Mbul1</strain>
    </source>
</reference>
<dbReference type="PANTHER" id="PTHR42801">
    <property type="entry name" value="THIOREDOXIN-DEPENDENT PEROXIDE REDUCTASE"/>
    <property type="match status" value="1"/>
</dbReference>
<protein>
    <recommendedName>
        <fullName evidence="3">thioredoxin-dependent peroxiredoxin</fullName>
        <ecNumber evidence="3">1.11.1.24</ecNumber>
    </recommendedName>
    <alternativeName>
        <fullName evidence="9">Thioredoxin peroxidase</fullName>
    </alternativeName>
    <alternativeName>
        <fullName evidence="11">Thioredoxin-dependent peroxiredoxin Bcp</fullName>
    </alternativeName>
</protein>
<dbReference type="InterPro" id="IPR036249">
    <property type="entry name" value="Thioredoxin-like_sf"/>
</dbReference>
<evidence type="ECO:0000256" key="9">
    <source>
        <dbReference type="ARBA" id="ARBA00032824"/>
    </source>
</evidence>
<dbReference type="GO" id="GO:0045454">
    <property type="term" value="P:cell redox homeostasis"/>
    <property type="evidence" value="ECO:0007669"/>
    <property type="project" value="TreeGrafter"/>
</dbReference>
<dbReference type="InterPro" id="IPR024706">
    <property type="entry name" value="Peroxiredoxin_AhpC-typ"/>
</dbReference>
<keyword evidence="7" id="KW-1015">Disulfide bond</keyword>
<evidence type="ECO:0000256" key="5">
    <source>
        <dbReference type="ARBA" id="ARBA00022862"/>
    </source>
</evidence>
<evidence type="ECO:0000256" key="11">
    <source>
        <dbReference type="ARBA" id="ARBA00042639"/>
    </source>
</evidence>
<dbReference type="EMBL" id="LR743504">
    <property type="protein sequence ID" value="CAA2104351.1"/>
    <property type="molecule type" value="Genomic_DNA"/>
</dbReference>
<dbReference type="AlphaFoldDB" id="A0A679IUV8"/>
<dbReference type="PROSITE" id="PS51352">
    <property type="entry name" value="THIOREDOXIN_2"/>
    <property type="match status" value="1"/>
</dbReference>
<keyword evidence="6 15" id="KW-0560">Oxidoreductase</keyword>
<dbReference type="Gene3D" id="3.40.30.10">
    <property type="entry name" value="Glutaredoxin"/>
    <property type="match status" value="1"/>
</dbReference>
<evidence type="ECO:0000256" key="2">
    <source>
        <dbReference type="ARBA" id="ARBA00011245"/>
    </source>
</evidence>
<dbReference type="InterPro" id="IPR000866">
    <property type="entry name" value="AhpC/TSA"/>
</dbReference>
<dbReference type="Pfam" id="PF00578">
    <property type="entry name" value="AhpC-TSA"/>
    <property type="match status" value="1"/>
</dbReference>
<evidence type="ECO:0000256" key="7">
    <source>
        <dbReference type="ARBA" id="ARBA00023157"/>
    </source>
</evidence>
<keyword evidence="8" id="KW-0676">Redox-active center</keyword>
<dbReference type="FunFam" id="3.40.30.10:FF:000007">
    <property type="entry name" value="Thioredoxin-dependent thiol peroxidase"/>
    <property type="match status" value="1"/>
</dbReference>
<dbReference type="SUPFAM" id="SSF52833">
    <property type="entry name" value="Thioredoxin-like"/>
    <property type="match status" value="1"/>
</dbReference>
<evidence type="ECO:0000256" key="1">
    <source>
        <dbReference type="ARBA" id="ARBA00003330"/>
    </source>
</evidence>
<dbReference type="EC" id="1.11.1.24" evidence="3"/>
<evidence type="ECO:0000256" key="12">
    <source>
        <dbReference type="ARBA" id="ARBA00049091"/>
    </source>
</evidence>
<name>A0A679IUV8_9HYPH</name>
<comment type="similarity">
    <text evidence="10">Belongs to the peroxiredoxin family. BCP/PrxQ subfamily.</text>
</comment>
<evidence type="ECO:0000256" key="10">
    <source>
        <dbReference type="ARBA" id="ARBA00038489"/>
    </source>
</evidence>
<organism evidence="15">
    <name type="scientific">Methylobacterium bullatum</name>
    <dbReference type="NCBI Taxonomy" id="570505"/>
    <lineage>
        <taxon>Bacteria</taxon>
        <taxon>Pseudomonadati</taxon>
        <taxon>Pseudomonadota</taxon>
        <taxon>Alphaproteobacteria</taxon>
        <taxon>Hyphomicrobiales</taxon>
        <taxon>Methylobacteriaceae</taxon>
        <taxon>Methylobacterium</taxon>
    </lineage>
</organism>
<dbReference type="PIRSF" id="PIRSF000239">
    <property type="entry name" value="AHPC"/>
    <property type="match status" value="1"/>
</dbReference>
<dbReference type="PANTHER" id="PTHR42801:SF4">
    <property type="entry name" value="AHPC_TSA FAMILY PROTEIN"/>
    <property type="match status" value="1"/>
</dbReference>
<accession>A0A679IUV8</accession>
<keyword evidence="4 15" id="KW-0575">Peroxidase</keyword>
<evidence type="ECO:0000259" key="14">
    <source>
        <dbReference type="PROSITE" id="PS51352"/>
    </source>
</evidence>
<dbReference type="InterPro" id="IPR050924">
    <property type="entry name" value="Peroxiredoxin_BCP/PrxQ"/>
</dbReference>
<feature type="active site" description="Cysteine sulfenic acid (-SOH) intermediate; for peroxidase activity" evidence="13">
    <location>
        <position position="45"/>
    </location>
</feature>
<dbReference type="GO" id="GO:0034599">
    <property type="term" value="P:cellular response to oxidative stress"/>
    <property type="evidence" value="ECO:0007669"/>
    <property type="project" value="TreeGrafter"/>
</dbReference>
<proteinExistence type="inferred from homology"/>
<evidence type="ECO:0000256" key="3">
    <source>
        <dbReference type="ARBA" id="ARBA00013017"/>
    </source>
</evidence>
<evidence type="ECO:0000256" key="13">
    <source>
        <dbReference type="PIRSR" id="PIRSR000239-1"/>
    </source>
</evidence>
<comment type="catalytic activity">
    <reaction evidence="12">
        <text>a hydroperoxide + [thioredoxin]-dithiol = an alcohol + [thioredoxin]-disulfide + H2O</text>
        <dbReference type="Rhea" id="RHEA:62620"/>
        <dbReference type="Rhea" id="RHEA-COMP:10698"/>
        <dbReference type="Rhea" id="RHEA-COMP:10700"/>
        <dbReference type="ChEBI" id="CHEBI:15377"/>
        <dbReference type="ChEBI" id="CHEBI:29950"/>
        <dbReference type="ChEBI" id="CHEBI:30879"/>
        <dbReference type="ChEBI" id="CHEBI:35924"/>
        <dbReference type="ChEBI" id="CHEBI:50058"/>
        <dbReference type="EC" id="1.11.1.24"/>
    </reaction>
</comment>
<sequence length="155" mass="16687">MPLDTGDHAPAFTLPGAGGEEISLAAFKGRKVALYFYPKDDTSGCALEAQGFNTLGAAFGEADAVVVGVSPDTVKSHDKFRAKYDLTFPLASDESKAMLEAYGVWVEKSMYGRKYMGVERTTVLIDREGRIARIWSKVKVPGHAEEVLAAARALA</sequence>
<evidence type="ECO:0000256" key="6">
    <source>
        <dbReference type="ARBA" id="ARBA00023002"/>
    </source>
</evidence>
<comment type="subunit">
    <text evidence="2">Monomer.</text>
</comment>
<dbReference type="CDD" id="cd03017">
    <property type="entry name" value="PRX_BCP"/>
    <property type="match status" value="1"/>
</dbReference>
<dbReference type="GO" id="GO:0005737">
    <property type="term" value="C:cytoplasm"/>
    <property type="evidence" value="ECO:0007669"/>
    <property type="project" value="TreeGrafter"/>
</dbReference>
<feature type="domain" description="Thioredoxin" evidence="14">
    <location>
        <begin position="3"/>
        <end position="155"/>
    </location>
</feature>
<comment type="function">
    <text evidence="1">Thiol-specific peroxidase that catalyzes the reduction of hydrogen peroxide and organic hydroperoxides to water and alcohols, respectively. Plays a role in cell protection against oxidative stress by detoxifying peroxides and as sensor of hydrogen peroxide-mediated signaling events.</text>
</comment>